<keyword evidence="1" id="KW-0675">Receptor</keyword>
<dbReference type="GO" id="GO:0016301">
    <property type="term" value="F:kinase activity"/>
    <property type="evidence" value="ECO:0007669"/>
    <property type="project" value="UniProtKB-KW"/>
</dbReference>
<sequence>MPCLSANPARVPLSKDFASVDDLFGVSRAMIARSSNLTVIESSCPLRQIELLLIPITCGYARNRSYTPTAYQIIADDTFYLVSTVTYGNLTAYSAVDNKSILGLVTYVLQPADTYTSLAASFGTDVTTLIAINGSENIMFFVGGSDVTNVLLIWCSRRSSRKGKEVGKFGSSVSCIKGGGGSEFGRLPSAEDKLIGDISEWLDKYKVFSVEELWLAMAGFAKSHLIQGSVYKGTMEDEEVHARGEEDEVERLRLA</sequence>
<proteinExistence type="predicted"/>
<gene>
    <name evidence="1" type="ORF">Cni_G23023</name>
</gene>
<dbReference type="PANTHER" id="PTHR45927:SF15">
    <property type="entry name" value="SERINE_THREONINE RECEPTOR-LIKE KINASE NFP"/>
    <property type="match status" value="1"/>
</dbReference>
<protein>
    <submittedName>
        <fullName evidence="1">Serine/threonine receptor-like kinase NFP</fullName>
    </submittedName>
</protein>
<dbReference type="EMBL" id="CP136896">
    <property type="protein sequence ID" value="WOL14243.1"/>
    <property type="molecule type" value="Genomic_DNA"/>
</dbReference>
<evidence type="ECO:0000313" key="2">
    <source>
        <dbReference type="Proteomes" id="UP001327560"/>
    </source>
</evidence>
<dbReference type="InterPro" id="IPR052611">
    <property type="entry name" value="Plant_RLK_LysM"/>
</dbReference>
<evidence type="ECO:0000313" key="1">
    <source>
        <dbReference type="EMBL" id="WOL14243.1"/>
    </source>
</evidence>
<dbReference type="AlphaFoldDB" id="A0AAQ3KWA0"/>
<dbReference type="Proteomes" id="UP001327560">
    <property type="component" value="Chromosome 7"/>
</dbReference>
<accession>A0AAQ3KWA0</accession>
<dbReference type="PANTHER" id="PTHR45927">
    <property type="entry name" value="LYSM-DOMAIN RECEPTOR-LIKE KINASE-RELATED"/>
    <property type="match status" value="1"/>
</dbReference>
<organism evidence="1 2">
    <name type="scientific">Canna indica</name>
    <name type="common">Indian-shot</name>
    <dbReference type="NCBI Taxonomy" id="4628"/>
    <lineage>
        <taxon>Eukaryota</taxon>
        <taxon>Viridiplantae</taxon>
        <taxon>Streptophyta</taxon>
        <taxon>Embryophyta</taxon>
        <taxon>Tracheophyta</taxon>
        <taxon>Spermatophyta</taxon>
        <taxon>Magnoliopsida</taxon>
        <taxon>Liliopsida</taxon>
        <taxon>Zingiberales</taxon>
        <taxon>Cannaceae</taxon>
        <taxon>Canna</taxon>
    </lineage>
</organism>
<name>A0AAQ3KWA0_9LILI</name>
<reference evidence="1 2" key="1">
    <citation type="submission" date="2023-10" db="EMBL/GenBank/DDBJ databases">
        <title>Chromosome-scale genome assembly provides insights into flower coloration mechanisms of Canna indica.</title>
        <authorList>
            <person name="Li C."/>
        </authorList>
    </citation>
    <scope>NUCLEOTIDE SEQUENCE [LARGE SCALE GENOMIC DNA]</scope>
    <source>
        <tissue evidence="1">Flower</tissue>
    </source>
</reference>
<keyword evidence="1" id="KW-0418">Kinase</keyword>
<keyword evidence="1" id="KW-0808">Transferase</keyword>
<keyword evidence="2" id="KW-1185">Reference proteome</keyword>